<comment type="subcellular location">
    <subcellularLocation>
        <location evidence="1">Membrane</location>
        <topology evidence="1">Multi-pass membrane protein</topology>
    </subcellularLocation>
</comment>
<protein>
    <submittedName>
        <fullName evidence="6">H+/Cl-antiporter ClcA</fullName>
    </submittedName>
</protein>
<feature type="transmembrane region" description="Helical" evidence="5">
    <location>
        <begin position="203"/>
        <end position="229"/>
    </location>
</feature>
<evidence type="ECO:0000256" key="4">
    <source>
        <dbReference type="ARBA" id="ARBA00023136"/>
    </source>
</evidence>
<feature type="transmembrane region" description="Helical" evidence="5">
    <location>
        <begin position="282"/>
        <end position="301"/>
    </location>
</feature>
<comment type="caution">
    <text evidence="6">The sequence shown here is derived from an EMBL/GenBank/DDBJ whole genome shotgun (WGS) entry which is preliminary data.</text>
</comment>
<dbReference type="Pfam" id="PF00654">
    <property type="entry name" value="Voltage_CLC"/>
    <property type="match status" value="1"/>
</dbReference>
<dbReference type="Gene3D" id="1.10.3080.10">
    <property type="entry name" value="Clc chloride channel"/>
    <property type="match status" value="1"/>
</dbReference>
<proteinExistence type="predicted"/>
<gene>
    <name evidence="6" type="ORF">FHX44_11929</name>
</gene>
<dbReference type="PANTHER" id="PTHR43427">
    <property type="entry name" value="CHLORIDE CHANNEL PROTEIN CLC-E"/>
    <property type="match status" value="1"/>
</dbReference>
<feature type="transmembrane region" description="Helical" evidence="5">
    <location>
        <begin position="29"/>
        <end position="48"/>
    </location>
</feature>
<dbReference type="SUPFAM" id="SSF81340">
    <property type="entry name" value="Clc chloride channel"/>
    <property type="match status" value="1"/>
</dbReference>
<evidence type="ECO:0000256" key="3">
    <source>
        <dbReference type="ARBA" id="ARBA00022989"/>
    </source>
</evidence>
<evidence type="ECO:0000313" key="6">
    <source>
        <dbReference type="EMBL" id="TWF75045.1"/>
    </source>
</evidence>
<keyword evidence="2 5" id="KW-0812">Transmembrane</keyword>
<feature type="transmembrane region" description="Helical" evidence="5">
    <location>
        <begin position="249"/>
        <end position="270"/>
    </location>
</feature>
<dbReference type="EMBL" id="VIWU01000001">
    <property type="protein sequence ID" value="TWF75045.1"/>
    <property type="molecule type" value="Genomic_DNA"/>
</dbReference>
<feature type="transmembrane region" description="Helical" evidence="5">
    <location>
        <begin position="406"/>
        <end position="430"/>
    </location>
</feature>
<dbReference type="Proteomes" id="UP000321261">
    <property type="component" value="Unassembled WGS sequence"/>
</dbReference>
<feature type="transmembrane region" description="Helical" evidence="5">
    <location>
        <begin position="321"/>
        <end position="339"/>
    </location>
</feature>
<evidence type="ECO:0000256" key="2">
    <source>
        <dbReference type="ARBA" id="ARBA00022692"/>
    </source>
</evidence>
<keyword evidence="4 5" id="KW-0472">Membrane</keyword>
<keyword evidence="7" id="KW-1185">Reference proteome</keyword>
<evidence type="ECO:0000256" key="1">
    <source>
        <dbReference type="ARBA" id="ARBA00004141"/>
    </source>
</evidence>
<feature type="transmembrane region" description="Helical" evidence="5">
    <location>
        <begin position="73"/>
        <end position="94"/>
    </location>
</feature>
<dbReference type="OrthoDB" id="2729535at2"/>
<dbReference type="AlphaFoldDB" id="A0A561SJK3"/>
<feature type="transmembrane region" description="Helical" evidence="5">
    <location>
        <begin position="163"/>
        <end position="191"/>
    </location>
</feature>
<sequence length="444" mass="44437">MGDTAAAPAGTATPPDAEAQLRSPAYLRLLVIAAVIGVPISAAAYYFLHLVNMLQSWVYADLPRALGFATAPLWWPLPMLGISGVLVGLTVQHLPGRGGHSPVDRFEPGAVPKPVELPGVLLAALASLGLGVVLGPEAPLIALGGGLAVCAVRLARRDVPQRVAAVVAAAGSFAAVSALLGSPITGAFLLMEASGLGGATLGLVLLPGLLAAGIGSLIFVGLNALTGIGPAELALPGLPQFDHPDVAQFGWALVIGVLAALVGSGIRWLATALRAHVERHTVLLTPVIGLAVAGLAIAYVAVTGHSASDVLFSGEAELSPLLQGSAGYSVGALLMLLVCKGLAYGLCLSSFRGGPVFPALYIGAAGGIALSHLPGLPMVAGVAMGIGAMCAVMLKLPLTSVMLATLLLYADGLAVMPLVIVAVVVAHVVAARFAPDQDPVISAG</sequence>
<organism evidence="6 7">
    <name type="scientific">Pseudonocardia hierapolitana</name>
    <dbReference type="NCBI Taxonomy" id="1128676"/>
    <lineage>
        <taxon>Bacteria</taxon>
        <taxon>Bacillati</taxon>
        <taxon>Actinomycetota</taxon>
        <taxon>Actinomycetes</taxon>
        <taxon>Pseudonocardiales</taxon>
        <taxon>Pseudonocardiaceae</taxon>
        <taxon>Pseudonocardia</taxon>
    </lineage>
</organism>
<dbReference type="RefSeq" id="WP_147254320.1">
    <property type="nucleotide sequence ID" value="NZ_VIWU01000001.1"/>
</dbReference>
<feature type="transmembrane region" description="Helical" evidence="5">
    <location>
        <begin position="351"/>
        <end position="370"/>
    </location>
</feature>
<accession>A0A561SJK3</accession>
<dbReference type="GO" id="GO:0015108">
    <property type="term" value="F:chloride transmembrane transporter activity"/>
    <property type="evidence" value="ECO:0007669"/>
    <property type="project" value="InterPro"/>
</dbReference>
<dbReference type="InterPro" id="IPR050368">
    <property type="entry name" value="ClC-type_chloride_channel"/>
</dbReference>
<reference evidence="6 7" key="1">
    <citation type="submission" date="2019-06" db="EMBL/GenBank/DDBJ databases">
        <title>Sequencing the genomes of 1000 actinobacteria strains.</title>
        <authorList>
            <person name="Klenk H.-P."/>
        </authorList>
    </citation>
    <scope>NUCLEOTIDE SEQUENCE [LARGE SCALE GENOMIC DNA]</scope>
    <source>
        <strain evidence="6 7">DSM 45671</strain>
    </source>
</reference>
<keyword evidence="3 5" id="KW-1133">Transmembrane helix</keyword>
<dbReference type="GO" id="GO:0016020">
    <property type="term" value="C:membrane"/>
    <property type="evidence" value="ECO:0007669"/>
    <property type="project" value="UniProtKB-SubCell"/>
</dbReference>
<dbReference type="InterPro" id="IPR001807">
    <property type="entry name" value="ClC"/>
</dbReference>
<evidence type="ECO:0000313" key="7">
    <source>
        <dbReference type="Proteomes" id="UP000321261"/>
    </source>
</evidence>
<evidence type="ECO:0000256" key="5">
    <source>
        <dbReference type="SAM" id="Phobius"/>
    </source>
</evidence>
<dbReference type="PRINTS" id="PR00762">
    <property type="entry name" value="CLCHANNEL"/>
</dbReference>
<name>A0A561SJK3_9PSEU</name>
<dbReference type="InterPro" id="IPR014743">
    <property type="entry name" value="Cl-channel_core"/>
</dbReference>